<dbReference type="Proteomes" id="UP000432464">
    <property type="component" value="Unassembled WGS sequence"/>
</dbReference>
<dbReference type="InterPro" id="IPR020846">
    <property type="entry name" value="MFS_dom"/>
</dbReference>
<comment type="subcellular location">
    <subcellularLocation>
        <location evidence="1">Cell membrane</location>
        <topology evidence="1">Multi-pass membrane protein</topology>
    </subcellularLocation>
</comment>
<keyword evidence="10" id="KW-1185">Reference proteome</keyword>
<dbReference type="PANTHER" id="PTHR42718:SF46">
    <property type="entry name" value="BLR6921 PROTEIN"/>
    <property type="match status" value="1"/>
</dbReference>
<evidence type="ECO:0000256" key="3">
    <source>
        <dbReference type="ARBA" id="ARBA00022475"/>
    </source>
</evidence>
<keyword evidence="5 7" id="KW-1133">Transmembrane helix</keyword>
<protein>
    <submittedName>
        <fullName evidence="9">MFS transporter</fullName>
    </submittedName>
</protein>
<feature type="transmembrane region" description="Helical" evidence="7">
    <location>
        <begin position="362"/>
        <end position="386"/>
    </location>
</feature>
<evidence type="ECO:0000256" key="5">
    <source>
        <dbReference type="ARBA" id="ARBA00022989"/>
    </source>
</evidence>
<dbReference type="CDD" id="cd17321">
    <property type="entry name" value="MFS_MMR_MDR_like"/>
    <property type="match status" value="1"/>
</dbReference>
<feature type="transmembrane region" description="Helical" evidence="7">
    <location>
        <begin position="271"/>
        <end position="295"/>
    </location>
</feature>
<dbReference type="Gene3D" id="1.20.1250.20">
    <property type="entry name" value="MFS general substrate transporter like domains"/>
    <property type="match status" value="1"/>
</dbReference>
<feature type="domain" description="Major facilitator superfamily (MFS) profile" evidence="8">
    <location>
        <begin position="17"/>
        <end position="468"/>
    </location>
</feature>
<feature type="transmembrane region" description="Helical" evidence="7">
    <location>
        <begin position="83"/>
        <end position="109"/>
    </location>
</feature>
<evidence type="ECO:0000256" key="1">
    <source>
        <dbReference type="ARBA" id="ARBA00004651"/>
    </source>
</evidence>
<dbReference type="InterPro" id="IPR036259">
    <property type="entry name" value="MFS_trans_sf"/>
</dbReference>
<sequence>MTPAPPEANRATLRYLTLGLLCSVQMMLNLDDTIVNVALPTIQRHLHMSETDLTWIINAYLLLFGGFLLVGGRSADLFGGKHVFLIGVTVFGLSSLATGLAQNSAILIASRAGQGIGGAFASPAALSIVATLFTDPRERSRALGIWAGLGGLAATLGVVLSGVMTEYAGWRWCFLINVPVAVLALVLAHRLLPDRRAARTGIRLDGLSAALITSAIAALDLGLIDSGHSSGLATAARIALGLTLLAAFLLRAGRSRVPMIPLSFFRDRDRAVANTANILFCSAILSMLFFLTLHLQQVLHFTPLRTGLAWLPFCALVIAGFATAAALVPNLGVRPILVAAMASGAVGMLLLSRVPATAHYPALLPGMLTAGFGMGLGFVSITIAAVGETHADITGLASGFVTTTQQLGGALGLGVLSTIALHHRSTQLAAGASPEQALTQGFQLTYLISAVILTLTALLTAVGITATTGATRPDPLPVS</sequence>
<evidence type="ECO:0000256" key="2">
    <source>
        <dbReference type="ARBA" id="ARBA00022448"/>
    </source>
</evidence>
<organism evidence="9 10">
    <name type="scientific">Nocardia aurantiaca</name>
    <dbReference type="NCBI Taxonomy" id="2675850"/>
    <lineage>
        <taxon>Bacteria</taxon>
        <taxon>Bacillati</taxon>
        <taxon>Actinomycetota</taxon>
        <taxon>Actinomycetes</taxon>
        <taxon>Mycobacteriales</taxon>
        <taxon>Nocardiaceae</taxon>
        <taxon>Nocardia</taxon>
    </lineage>
</organism>
<evidence type="ECO:0000256" key="4">
    <source>
        <dbReference type="ARBA" id="ARBA00022692"/>
    </source>
</evidence>
<keyword evidence="4 7" id="KW-0812">Transmembrane</keyword>
<evidence type="ECO:0000256" key="6">
    <source>
        <dbReference type="ARBA" id="ARBA00023136"/>
    </source>
</evidence>
<evidence type="ECO:0000313" key="9">
    <source>
        <dbReference type="EMBL" id="MTE12602.1"/>
    </source>
</evidence>
<evidence type="ECO:0000313" key="10">
    <source>
        <dbReference type="Proteomes" id="UP000432464"/>
    </source>
</evidence>
<proteinExistence type="predicted"/>
<feature type="transmembrane region" description="Helical" evidence="7">
    <location>
        <begin position="169"/>
        <end position="192"/>
    </location>
</feature>
<dbReference type="GO" id="GO:0005886">
    <property type="term" value="C:plasma membrane"/>
    <property type="evidence" value="ECO:0007669"/>
    <property type="project" value="UniProtKB-SubCell"/>
</dbReference>
<name>A0A6I3KRQ9_9NOCA</name>
<dbReference type="EMBL" id="WMBB01000003">
    <property type="protein sequence ID" value="MTE12602.1"/>
    <property type="molecule type" value="Genomic_DNA"/>
</dbReference>
<feature type="transmembrane region" description="Helical" evidence="7">
    <location>
        <begin position="115"/>
        <end position="133"/>
    </location>
</feature>
<dbReference type="RefSeq" id="WP_154787090.1">
    <property type="nucleotide sequence ID" value="NZ_WMBB01000003.1"/>
</dbReference>
<dbReference type="PANTHER" id="PTHR42718">
    <property type="entry name" value="MAJOR FACILITATOR SUPERFAMILY MULTIDRUG TRANSPORTER MFSC"/>
    <property type="match status" value="1"/>
</dbReference>
<keyword evidence="6 7" id="KW-0472">Membrane</keyword>
<dbReference type="Pfam" id="PF07690">
    <property type="entry name" value="MFS_1"/>
    <property type="match status" value="1"/>
</dbReference>
<keyword evidence="2" id="KW-0813">Transport</keyword>
<feature type="transmembrane region" description="Helical" evidence="7">
    <location>
        <begin position="335"/>
        <end position="356"/>
    </location>
</feature>
<feature type="transmembrane region" description="Helical" evidence="7">
    <location>
        <begin position="53"/>
        <end position="71"/>
    </location>
</feature>
<dbReference type="InterPro" id="IPR011701">
    <property type="entry name" value="MFS"/>
</dbReference>
<feature type="transmembrane region" description="Helical" evidence="7">
    <location>
        <begin position="307"/>
        <end position="328"/>
    </location>
</feature>
<keyword evidence="3" id="KW-1003">Cell membrane</keyword>
<dbReference type="PROSITE" id="PS50850">
    <property type="entry name" value="MFS"/>
    <property type="match status" value="1"/>
</dbReference>
<dbReference type="SUPFAM" id="SSF103473">
    <property type="entry name" value="MFS general substrate transporter"/>
    <property type="match status" value="1"/>
</dbReference>
<evidence type="ECO:0000259" key="8">
    <source>
        <dbReference type="PROSITE" id="PS50850"/>
    </source>
</evidence>
<accession>A0A6I3KRQ9</accession>
<dbReference type="Gene3D" id="1.20.1720.10">
    <property type="entry name" value="Multidrug resistance protein D"/>
    <property type="match status" value="1"/>
</dbReference>
<comment type="caution">
    <text evidence="9">The sequence shown here is derived from an EMBL/GenBank/DDBJ whole genome shotgun (WGS) entry which is preliminary data.</text>
</comment>
<dbReference type="GO" id="GO:0022857">
    <property type="term" value="F:transmembrane transporter activity"/>
    <property type="evidence" value="ECO:0007669"/>
    <property type="project" value="InterPro"/>
</dbReference>
<gene>
    <name evidence="9" type="ORF">GLP40_07405</name>
</gene>
<feature type="transmembrane region" description="Helical" evidence="7">
    <location>
        <begin position="204"/>
        <end position="224"/>
    </location>
</feature>
<feature type="transmembrane region" description="Helical" evidence="7">
    <location>
        <begin position="145"/>
        <end position="163"/>
    </location>
</feature>
<dbReference type="AlphaFoldDB" id="A0A6I3KRQ9"/>
<feature type="transmembrane region" description="Helical" evidence="7">
    <location>
        <begin position="444"/>
        <end position="466"/>
    </location>
</feature>
<reference evidence="9 10" key="1">
    <citation type="submission" date="2019-11" db="EMBL/GenBank/DDBJ databases">
        <title>Nocardia sp. nov. CT2-14 isolated from soil.</title>
        <authorList>
            <person name="Kanchanasin P."/>
            <person name="Tanasupawat S."/>
            <person name="Yuki M."/>
            <person name="Kudo T."/>
        </authorList>
    </citation>
    <scope>NUCLEOTIDE SEQUENCE [LARGE SCALE GENOMIC DNA]</scope>
    <source>
        <strain evidence="9 10">CT2-14</strain>
    </source>
</reference>
<feature type="transmembrane region" description="Helical" evidence="7">
    <location>
        <begin position="230"/>
        <end position="250"/>
    </location>
</feature>
<evidence type="ECO:0000256" key="7">
    <source>
        <dbReference type="SAM" id="Phobius"/>
    </source>
</evidence>